<sequence length="305" mass="33629">MSPEEPWPIRPEDQPLPDFQVPPTRPSTPTLEHRLERIAEAPSRADHYLPPVQTSSPIRAITPITLSPLVEEFERVTLRDPRYEDMAQDTQDTDQNGHAGSASSNTAPPALDAGPMLPPNRNVMLSSCDHRYYVPTPYNSPVRRNPRQVSANDSFETRLRGGGSAKRSAASPNGAAAKKSRGSTNGLYRRKDLLYDDADTLLADGNSPLYEHPDLLAILRHPLATKTLAGSDVGSQLQNMSQDALRTAINEFLNNGRNGYNDPGHLSYALAAVESNARGEFDEFLEEKFKETWVEEGDEDKPAST</sequence>
<dbReference type="EMBL" id="KZ613464">
    <property type="protein sequence ID" value="PMD28500.1"/>
    <property type="molecule type" value="Genomic_DNA"/>
</dbReference>
<evidence type="ECO:0008006" key="4">
    <source>
        <dbReference type="Google" id="ProtNLM"/>
    </source>
</evidence>
<dbReference type="OrthoDB" id="2289918at2759"/>
<feature type="region of interest" description="Disordered" evidence="1">
    <location>
        <begin position="136"/>
        <end position="183"/>
    </location>
</feature>
<evidence type="ECO:0000256" key="1">
    <source>
        <dbReference type="SAM" id="MobiDB-lite"/>
    </source>
</evidence>
<proteinExistence type="predicted"/>
<dbReference type="AlphaFoldDB" id="A0A2J6QQG0"/>
<evidence type="ECO:0000313" key="2">
    <source>
        <dbReference type="EMBL" id="PMD28500.1"/>
    </source>
</evidence>
<evidence type="ECO:0000313" key="3">
    <source>
        <dbReference type="Proteomes" id="UP000235672"/>
    </source>
</evidence>
<accession>A0A2J6QQG0</accession>
<organism evidence="2 3">
    <name type="scientific">Hyaloscypha hepaticicola</name>
    <dbReference type="NCBI Taxonomy" id="2082293"/>
    <lineage>
        <taxon>Eukaryota</taxon>
        <taxon>Fungi</taxon>
        <taxon>Dikarya</taxon>
        <taxon>Ascomycota</taxon>
        <taxon>Pezizomycotina</taxon>
        <taxon>Leotiomycetes</taxon>
        <taxon>Helotiales</taxon>
        <taxon>Hyaloscyphaceae</taxon>
        <taxon>Hyaloscypha</taxon>
    </lineage>
</organism>
<keyword evidence="3" id="KW-1185">Reference proteome</keyword>
<protein>
    <recommendedName>
        <fullName evidence="4">ASX DEUBAD domain-containing protein</fullName>
    </recommendedName>
</protein>
<dbReference type="Proteomes" id="UP000235672">
    <property type="component" value="Unassembled WGS sequence"/>
</dbReference>
<feature type="region of interest" description="Disordered" evidence="1">
    <location>
        <begin position="80"/>
        <end position="122"/>
    </location>
</feature>
<reference evidence="2 3" key="1">
    <citation type="submission" date="2016-05" db="EMBL/GenBank/DDBJ databases">
        <title>A degradative enzymes factory behind the ericoid mycorrhizal symbiosis.</title>
        <authorList>
            <consortium name="DOE Joint Genome Institute"/>
            <person name="Martino E."/>
            <person name="Morin E."/>
            <person name="Grelet G."/>
            <person name="Kuo A."/>
            <person name="Kohler A."/>
            <person name="Daghino S."/>
            <person name="Barry K."/>
            <person name="Choi C."/>
            <person name="Cichocki N."/>
            <person name="Clum A."/>
            <person name="Copeland A."/>
            <person name="Hainaut M."/>
            <person name="Haridas S."/>
            <person name="Labutti K."/>
            <person name="Lindquist E."/>
            <person name="Lipzen A."/>
            <person name="Khouja H.-R."/>
            <person name="Murat C."/>
            <person name="Ohm R."/>
            <person name="Olson A."/>
            <person name="Spatafora J."/>
            <person name="Veneault-Fourrey C."/>
            <person name="Henrissat B."/>
            <person name="Grigoriev I."/>
            <person name="Martin F."/>
            <person name="Perotto S."/>
        </authorList>
    </citation>
    <scope>NUCLEOTIDE SEQUENCE [LARGE SCALE GENOMIC DNA]</scope>
    <source>
        <strain evidence="2 3">UAMH 7357</strain>
    </source>
</reference>
<dbReference type="STRING" id="1745343.A0A2J6QQG0"/>
<gene>
    <name evidence="2" type="ORF">NA56DRAFT_640130</name>
</gene>
<feature type="region of interest" description="Disordered" evidence="1">
    <location>
        <begin position="1"/>
        <end position="29"/>
    </location>
</feature>
<feature type="compositionally biased region" description="Polar residues" evidence="1">
    <location>
        <begin position="88"/>
        <end position="107"/>
    </location>
</feature>
<name>A0A2J6QQG0_9HELO</name>